<dbReference type="AlphaFoldDB" id="A0A7M7HK41"/>
<feature type="repeat" description="ANK" evidence="3">
    <location>
        <begin position="116"/>
        <end position="144"/>
    </location>
</feature>
<reference evidence="5" key="2">
    <citation type="submission" date="2021-01" db="UniProtKB">
        <authorList>
            <consortium name="EnsemblMetazoa"/>
        </authorList>
    </citation>
    <scope>IDENTIFICATION</scope>
</reference>
<dbReference type="RefSeq" id="XP_799947.3">
    <property type="nucleotide sequence ID" value="XM_794854.5"/>
</dbReference>
<feature type="compositionally biased region" description="Low complexity" evidence="4">
    <location>
        <begin position="496"/>
        <end position="519"/>
    </location>
</feature>
<evidence type="ECO:0000256" key="3">
    <source>
        <dbReference type="PROSITE-ProRule" id="PRU00023"/>
    </source>
</evidence>
<dbReference type="EnsemblMetazoa" id="XM_011665950">
    <property type="protein sequence ID" value="XP_011664252"/>
    <property type="gene ID" value="LOC577150"/>
</dbReference>
<dbReference type="Gene3D" id="1.25.40.20">
    <property type="entry name" value="Ankyrin repeat-containing domain"/>
    <property type="match status" value="1"/>
</dbReference>
<feature type="repeat" description="ANK" evidence="3">
    <location>
        <begin position="150"/>
        <end position="182"/>
    </location>
</feature>
<evidence type="ECO:0000256" key="4">
    <source>
        <dbReference type="SAM" id="MobiDB-lite"/>
    </source>
</evidence>
<evidence type="ECO:0000256" key="2">
    <source>
        <dbReference type="ARBA" id="ARBA00023043"/>
    </source>
</evidence>
<sequence length="619" mass="68243">MTSSGEDLPSEEMDDDLPPLLQAARNADVAAFKKMLEDGDDVLQKDEDDRTVLHWAAQSGCVPIIMAGVTRGLIWHVNARSKRGLSPLHEACLAGYVRTVHLLISIGANMEAETEEGYTPLLCAAGNGHNDITRILVGGGCDPNKNLPVIGVNALHIAAWTDQPDVLADLLAMGGDINKKSLTSKTAMEFAREQNHTDCVNVLQKHEQKSQQHFKQQLSEQESYFRTKLNLIADKIHKYYDERLKQEIEYFEQQLQEQHDNDVEIISKLKSRIDHLLKTELDDDDDEEQDEAGPDVGGKIESEVHVGDEKSSLHPDRIAGQNSKMSLRRRRRSSQFAHRPRMFSITTPHSPVEHESSDDEQVHGPRRRYDRQISVDGHRQPRRLGSGRPGSGRAGSGKAKSMTELVDDVSKKPSSVNFVKHQGSARGEHGDIETNHNSSNMSLPGVPAIRLLQPTKPTHPRSSTSPRTRSTTPSHAMSFTPSNSSLSPSPPPPSPISSTPNMTMCSMSPSPSNLSTSDSVFLDGNDNHLTASPKPKSRRSSIAAFLRPHFKSSSSVEEEEKSRRRSVETKMTNAKSSAPPPRKPRKKGFSLFSIPLPGISSGMIEEDSLEDVEMGQTGS</sequence>
<dbReference type="KEGG" id="spu:577150"/>
<dbReference type="EnsemblMetazoa" id="XM_794854">
    <property type="protein sequence ID" value="XP_799947"/>
    <property type="gene ID" value="LOC577150"/>
</dbReference>
<dbReference type="InterPro" id="IPR036770">
    <property type="entry name" value="Ankyrin_rpt-contain_sf"/>
</dbReference>
<feature type="compositionally biased region" description="Low complexity" evidence="4">
    <location>
        <begin position="454"/>
        <end position="474"/>
    </location>
</feature>
<organism evidence="5 6">
    <name type="scientific">Strongylocentrotus purpuratus</name>
    <name type="common">Purple sea urchin</name>
    <dbReference type="NCBI Taxonomy" id="7668"/>
    <lineage>
        <taxon>Eukaryota</taxon>
        <taxon>Metazoa</taxon>
        <taxon>Echinodermata</taxon>
        <taxon>Eleutherozoa</taxon>
        <taxon>Echinozoa</taxon>
        <taxon>Echinoidea</taxon>
        <taxon>Euechinoidea</taxon>
        <taxon>Echinacea</taxon>
        <taxon>Camarodonta</taxon>
        <taxon>Echinidea</taxon>
        <taxon>Strongylocentrotidae</taxon>
        <taxon>Strongylocentrotus</taxon>
    </lineage>
</organism>
<dbReference type="RefSeq" id="XP_011664252.1">
    <property type="nucleotide sequence ID" value="XM_011665950.2"/>
</dbReference>
<dbReference type="PROSITE" id="PS50297">
    <property type="entry name" value="ANK_REP_REGION"/>
    <property type="match status" value="3"/>
</dbReference>
<dbReference type="EnsemblMetazoa" id="XM_011665949">
    <property type="protein sequence ID" value="XP_011664251"/>
    <property type="gene ID" value="LOC577150"/>
</dbReference>
<feature type="repeat" description="ANK" evidence="3">
    <location>
        <begin position="83"/>
        <end position="115"/>
    </location>
</feature>
<keyword evidence="6" id="KW-1185">Reference proteome</keyword>
<keyword evidence="2 3" id="KW-0040">ANK repeat</keyword>
<dbReference type="SMART" id="SM00248">
    <property type="entry name" value="ANK"/>
    <property type="match status" value="6"/>
</dbReference>
<dbReference type="SUPFAM" id="SSF48403">
    <property type="entry name" value="Ankyrin repeat"/>
    <property type="match status" value="1"/>
</dbReference>
<dbReference type="OrthoDB" id="10068918at2759"/>
<dbReference type="Pfam" id="PF12796">
    <property type="entry name" value="Ank_2"/>
    <property type="match status" value="1"/>
</dbReference>
<dbReference type="PANTHER" id="PTHR24201">
    <property type="entry name" value="ANK_REP_REGION DOMAIN-CONTAINING PROTEIN"/>
    <property type="match status" value="1"/>
</dbReference>
<dbReference type="InterPro" id="IPR002110">
    <property type="entry name" value="Ankyrin_rpt"/>
</dbReference>
<dbReference type="RefSeq" id="XP_011664251.1">
    <property type="nucleotide sequence ID" value="XM_011665949.2"/>
</dbReference>
<evidence type="ECO:0000313" key="6">
    <source>
        <dbReference type="Proteomes" id="UP000007110"/>
    </source>
</evidence>
<evidence type="ECO:0000313" key="5">
    <source>
        <dbReference type="EnsemblMetazoa" id="XP_011664252"/>
    </source>
</evidence>
<accession>A0A7M7HK41</accession>
<feature type="compositionally biased region" description="Basic residues" evidence="4">
    <location>
        <begin position="326"/>
        <end position="341"/>
    </location>
</feature>
<feature type="compositionally biased region" description="Basic and acidic residues" evidence="4">
    <location>
        <begin position="370"/>
        <end position="379"/>
    </location>
</feature>
<feature type="compositionally biased region" description="Basic and acidic residues" evidence="4">
    <location>
        <begin position="351"/>
        <end position="363"/>
    </location>
</feature>
<feature type="region of interest" description="Disordered" evidence="4">
    <location>
        <begin position="280"/>
        <end position="619"/>
    </location>
</feature>
<dbReference type="OMA" id="AVHIATW"/>
<feature type="compositionally biased region" description="Basic and acidic residues" evidence="4">
    <location>
        <begin position="298"/>
        <end position="317"/>
    </location>
</feature>
<dbReference type="PROSITE" id="PS50088">
    <property type="entry name" value="ANK_REPEAT"/>
    <property type="match status" value="3"/>
</dbReference>
<dbReference type="InParanoid" id="A0A7M7HK41"/>
<name>A0A7M7HK41_STRPU</name>
<dbReference type="PANTHER" id="PTHR24201:SF16">
    <property type="entry name" value="ANKYRIN-1-LIKE-RELATED"/>
    <property type="match status" value="1"/>
</dbReference>
<proteinExistence type="predicted"/>
<dbReference type="Pfam" id="PF00023">
    <property type="entry name" value="Ank"/>
    <property type="match status" value="1"/>
</dbReference>
<dbReference type="GeneID" id="577150"/>
<keyword evidence="1" id="KW-0677">Repeat</keyword>
<reference evidence="6" key="1">
    <citation type="submission" date="2015-02" db="EMBL/GenBank/DDBJ databases">
        <title>Genome sequencing for Strongylocentrotus purpuratus.</title>
        <authorList>
            <person name="Murali S."/>
            <person name="Liu Y."/>
            <person name="Vee V."/>
            <person name="English A."/>
            <person name="Wang M."/>
            <person name="Skinner E."/>
            <person name="Han Y."/>
            <person name="Muzny D.M."/>
            <person name="Worley K.C."/>
            <person name="Gibbs R.A."/>
        </authorList>
    </citation>
    <scope>NUCLEOTIDE SEQUENCE</scope>
</reference>
<protein>
    <submittedName>
        <fullName evidence="5">Uncharacterized protein</fullName>
    </submittedName>
</protein>
<dbReference type="Proteomes" id="UP000007110">
    <property type="component" value="Unassembled WGS sequence"/>
</dbReference>
<evidence type="ECO:0000256" key="1">
    <source>
        <dbReference type="ARBA" id="ARBA00022737"/>
    </source>
</evidence>
<feature type="compositionally biased region" description="Acidic residues" evidence="4">
    <location>
        <begin position="604"/>
        <end position="613"/>
    </location>
</feature>
<dbReference type="InterPro" id="IPR050776">
    <property type="entry name" value="Ank_Repeat/CDKN_Inhibitor"/>
</dbReference>
<feature type="compositionally biased region" description="Acidic residues" evidence="4">
    <location>
        <begin position="281"/>
        <end position="293"/>
    </location>
</feature>